<keyword evidence="2" id="KW-0813">Transport</keyword>
<gene>
    <name evidence="8" type="ORF">HNP48_003719</name>
</gene>
<keyword evidence="3 6" id="KW-0812">Transmembrane</keyword>
<evidence type="ECO:0000313" key="8">
    <source>
        <dbReference type="EMBL" id="MBB6561031.1"/>
    </source>
</evidence>
<accession>A0A7X0UAA6</accession>
<evidence type="ECO:0000256" key="2">
    <source>
        <dbReference type="ARBA" id="ARBA00022448"/>
    </source>
</evidence>
<dbReference type="PANTHER" id="PTHR43791">
    <property type="entry name" value="PERMEASE-RELATED"/>
    <property type="match status" value="1"/>
</dbReference>
<dbReference type="RefSeq" id="WP_184859644.1">
    <property type="nucleotide sequence ID" value="NZ_JACHLK010000007.1"/>
</dbReference>
<organism evidence="8 9">
    <name type="scientific">Acidovorax soli</name>
    <dbReference type="NCBI Taxonomy" id="592050"/>
    <lineage>
        <taxon>Bacteria</taxon>
        <taxon>Pseudomonadati</taxon>
        <taxon>Pseudomonadota</taxon>
        <taxon>Betaproteobacteria</taxon>
        <taxon>Burkholderiales</taxon>
        <taxon>Comamonadaceae</taxon>
        <taxon>Acidovorax</taxon>
    </lineage>
</organism>
<dbReference type="PANTHER" id="PTHR43791:SF36">
    <property type="entry name" value="TRANSPORTER, PUTATIVE (AFU_ORTHOLOGUE AFUA_6G08340)-RELATED"/>
    <property type="match status" value="1"/>
</dbReference>
<dbReference type="CDD" id="cd17319">
    <property type="entry name" value="MFS_ExuT_GudP_like"/>
    <property type="match status" value="1"/>
</dbReference>
<feature type="transmembrane region" description="Helical" evidence="6">
    <location>
        <begin position="157"/>
        <end position="180"/>
    </location>
</feature>
<evidence type="ECO:0000313" key="9">
    <source>
        <dbReference type="Proteomes" id="UP000575083"/>
    </source>
</evidence>
<dbReference type="GO" id="GO:0022857">
    <property type="term" value="F:transmembrane transporter activity"/>
    <property type="evidence" value="ECO:0007669"/>
    <property type="project" value="InterPro"/>
</dbReference>
<feature type="transmembrane region" description="Helical" evidence="6">
    <location>
        <begin position="64"/>
        <end position="81"/>
    </location>
</feature>
<evidence type="ECO:0000256" key="6">
    <source>
        <dbReference type="SAM" id="Phobius"/>
    </source>
</evidence>
<dbReference type="Proteomes" id="UP000575083">
    <property type="component" value="Unassembled WGS sequence"/>
</dbReference>
<dbReference type="InterPro" id="IPR011701">
    <property type="entry name" value="MFS"/>
</dbReference>
<dbReference type="PROSITE" id="PS50850">
    <property type="entry name" value="MFS"/>
    <property type="match status" value="1"/>
</dbReference>
<reference evidence="8 9" key="1">
    <citation type="submission" date="2020-08" db="EMBL/GenBank/DDBJ databases">
        <title>Functional genomics of gut bacteria from endangered species of beetles.</title>
        <authorList>
            <person name="Carlos-Shanley C."/>
        </authorList>
    </citation>
    <scope>NUCLEOTIDE SEQUENCE [LARGE SCALE GENOMIC DNA]</scope>
    <source>
        <strain evidence="8 9">S00198</strain>
    </source>
</reference>
<dbReference type="Pfam" id="PF07690">
    <property type="entry name" value="MFS_1"/>
    <property type="match status" value="1"/>
</dbReference>
<evidence type="ECO:0000256" key="3">
    <source>
        <dbReference type="ARBA" id="ARBA00022692"/>
    </source>
</evidence>
<feature type="transmembrane region" description="Helical" evidence="6">
    <location>
        <begin position="27"/>
        <end position="44"/>
    </location>
</feature>
<comment type="subcellular location">
    <subcellularLocation>
        <location evidence="1">Membrane</location>
        <topology evidence="1">Multi-pass membrane protein</topology>
    </subcellularLocation>
</comment>
<proteinExistence type="predicted"/>
<dbReference type="GO" id="GO:0016020">
    <property type="term" value="C:membrane"/>
    <property type="evidence" value="ECO:0007669"/>
    <property type="project" value="UniProtKB-SubCell"/>
</dbReference>
<feature type="transmembrane region" description="Helical" evidence="6">
    <location>
        <begin position="258"/>
        <end position="278"/>
    </location>
</feature>
<dbReference type="InterPro" id="IPR020846">
    <property type="entry name" value="MFS_dom"/>
</dbReference>
<comment type="caution">
    <text evidence="8">The sequence shown here is derived from an EMBL/GenBank/DDBJ whole genome shotgun (WGS) entry which is preliminary data.</text>
</comment>
<evidence type="ECO:0000256" key="5">
    <source>
        <dbReference type="ARBA" id="ARBA00023136"/>
    </source>
</evidence>
<feature type="transmembrane region" description="Helical" evidence="6">
    <location>
        <begin position="414"/>
        <end position="435"/>
    </location>
</feature>
<dbReference type="EMBL" id="JACHLK010000007">
    <property type="protein sequence ID" value="MBB6561031.1"/>
    <property type="molecule type" value="Genomic_DNA"/>
</dbReference>
<keyword evidence="5 6" id="KW-0472">Membrane</keyword>
<feature type="transmembrane region" description="Helical" evidence="6">
    <location>
        <begin position="192"/>
        <end position="212"/>
    </location>
</feature>
<dbReference type="InterPro" id="IPR036259">
    <property type="entry name" value="MFS_trans_sf"/>
</dbReference>
<dbReference type="Gene3D" id="1.20.1250.20">
    <property type="entry name" value="MFS general substrate transporter like domains"/>
    <property type="match status" value="2"/>
</dbReference>
<evidence type="ECO:0000259" key="7">
    <source>
        <dbReference type="PROSITE" id="PS50850"/>
    </source>
</evidence>
<keyword evidence="9" id="KW-1185">Reference proteome</keyword>
<keyword evidence="4 6" id="KW-1133">Transmembrane helix</keyword>
<feature type="transmembrane region" description="Helical" evidence="6">
    <location>
        <begin position="382"/>
        <end position="402"/>
    </location>
</feature>
<name>A0A7X0UAA6_9BURK</name>
<sequence>MNSPTALFPAPTGTVPAAADDATYRQIAWRLIPILFACYVFNYLDRTNIGYAQLQMKSDLGFSDAAFGLGAGIFFIGYALFEIPSNMLLARVGFRLTLLRIMGLWGLASAATMWVSTPAQFYVLRFLVGVFEAGFAPGVLFYLTLWFPSQRRAKVTALFFMAYGAAPIVAGPVAGATMTWLDGVWSLHGWQWLFLVEGLPCVLLAVLAYQLLDDGPQAAAWLTPAQKRQVQDDLARDQAASGADARSSFGSALRNGQVWLLGFISFLVILGIYAMSFWQPTMLQSMGLSVMQIGLYSVVPAVTGIVATLLIAGHSDRRQERRWHFAITACIGAAGLSLTTLFLHSPVAAVACLSLASVGISSAFAILWAVPGSLLSRNAAAMGIALITTLGGTAGVVAPVMVGAIKTATGGFTLSLYLLSGALVLAAVLMVLAVGRGRSAPA</sequence>
<feature type="domain" description="Major facilitator superfamily (MFS) profile" evidence="7">
    <location>
        <begin position="31"/>
        <end position="438"/>
    </location>
</feature>
<feature type="transmembrane region" description="Helical" evidence="6">
    <location>
        <begin position="348"/>
        <end position="370"/>
    </location>
</feature>
<feature type="transmembrane region" description="Helical" evidence="6">
    <location>
        <begin position="323"/>
        <end position="342"/>
    </location>
</feature>
<feature type="transmembrane region" description="Helical" evidence="6">
    <location>
        <begin position="93"/>
        <end position="116"/>
    </location>
</feature>
<evidence type="ECO:0000256" key="4">
    <source>
        <dbReference type="ARBA" id="ARBA00022989"/>
    </source>
</evidence>
<evidence type="ECO:0000256" key="1">
    <source>
        <dbReference type="ARBA" id="ARBA00004141"/>
    </source>
</evidence>
<dbReference type="AlphaFoldDB" id="A0A7X0UAA6"/>
<protein>
    <submittedName>
        <fullName evidence="8">Sugar phosphate permease</fullName>
    </submittedName>
</protein>
<feature type="transmembrane region" description="Helical" evidence="6">
    <location>
        <begin position="122"/>
        <end position="145"/>
    </location>
</feature>
<dbReference type="SUPFAM" id="SSF103473">
    <property type="entry name" value="MFS general substrate transporter"/>
    <property type="match status" value="1"/>
</dbReference>
<dbReference type="FunFam" id="1.20.1250.20:FF:000018">
    <property type="entry name" value="MFS transporter permease"/>
    <property type="match status" value="1"/>
</dbReference>
<feature type="transmembrane region" description="Helical" evidence="6">
    <location>
        <begin position="290"/>
        <end position="311"/>
    </location>
</feature>